<evidence type="ECO:0000313" key="2">
    <source>
        <dbReference type="EMBL" id="ADG80381.1"/>
    </source>
</evidence>
<evidence type="ECO:0000259" key="1">
    <source>
        <dbReference type="Pfam" id="PF12680"/>
    </source>
</evidence>
<dbReference type="InterPro" id="IPR037401">
    <property type="entry name" value="SnoaL-like"/>
</dbReference>
<dbReference type="Pfam" id="PF12680">
    <property type="entry name" value="SnoaL_2"/>
    <property type="match status" value="1"/>
</dbReference>
<name>D5UYS8_TSUPD</name>
<dbReference type="SUPFAM" id="SSF54427">
    <property type="entry name" value="NTF2-like"/>
    <property type="match status" value="1"/>
</dbReference>
<dbReference type="RefSeq" id="WP_013128377.1">
    <property type="nucleotide sequence ID" value="NC_014158.1"/>
</dbReference>
<sequence length="224" mass="23929">MPTAEAIRTVVEASPAAVAAHDKQAWTALFAAGGAVHDPVGSRPQTTPEAISRFYDMFIAPNRIVFDVEHDIVDQDTMIRDLTVHTTMNPGVTLHIPMHLRYTIVDGPDGARISALYAHWELRGMIAQLLRSGASGMVAGSMVGPRLFRILGREAALGFLAGLRGVGAAGRDRAVRLLRGRGLRVEKVLAAGATVTATVYDGARRGVAVVDFSDPAEPEVALHF</sequence>
<dbReference type="EMBL" id="CP001966">
    <property type="protein sequence ID" value="ADG80381.1"/>
    <property type="molecule type" value="Genomic_DNA"/>
</dbReference>
<accession>D5UYS8</accession>
<reference evidence="3" key="1">
    <citation type="submission" date="2010-03" db="EMBL/GenBank/DDBJ databases">
        <title>The complete chromosome of Tsukamurella paurometabola DSM 20162.</title>
        <authorList>
            <consortium name="US DOE Joint Genome Institute (JGI-PGF)"/>
            <person name="Lucas S."/>
            <person name="Copeland A."/>
            <person name="Lapidus A."/>
            <person name="Glavina del Rio T."/>
            <person name="Dalin E."/>
            <person name="Tice H."/>
            <person name="Bruce D."/>
            <person name="Goodwin L."/>
            <person name="Pitluck S."/>
            <person name="Kyrpides N."/>
            <person name="Mavromatis K."/>
            <person name="Ivanova N."/>
            <person name="Mikhailova N."/>
            <person name="Munk A.C."/>
            <person name="Brettin T."/>
            <person name="Detter J.C."/>
            <person name="Tapia R."/>
            <person name="Han C."/>
            <person name="Larimer F."/>
            <person name="Land M."/>
            <person name="Hauser L."/>
            <person name="Markowitz V."/>
            <person name="Cheng J.-F."/>
            <person name="Hugenholtz P."/>
            <person name="Woyke T."/>
            <person name="Wu D."/>
            <person name="Jando M."/>
            <person name="Brambilla E."/>
            <person name="Klenk H.-P."/>
            <person name="Eisen J.A."/>
        </authorList>
    </citation>
    <scope>NUCLEOTIDE SEQUENCE [LARGE SCALE GENOMIC DNA]</scope>
    <source>
        <strain evidence="3">ATCC 8368 / DSM 20162 / CCUG 35730 / CIP 100753 / JCM 10117 / KCTC 9821 / NBRC 16120 / NCIMB 702349 / NCTC 13040</strain>
    </source>
</reference>
<dbReference type="AlphaFoldDB" id="D5UYS8"/>
<dbReference type="eggNOG" id="COG4319">
    <property type="taxonomic scope" value="Bacteria"/>
</dbReference>
<dbReference type="Proteomes" id="UP000001213">
    <property type="component" value="Chromosome"/>
</dbReference>
<dbReference type="Gene3D" id="3.10.450.50">
    <property type="match status" value="1"/>
</dbReference>
<gene>
    <name evidence="2" type="ordered locus">Tpau_3803</name>
</gene>
<organism evidence="2 3">
    <name type="scientific">Tsukamurella paurometabola (strain ATCC 8368 / DSM 20162 / CCUG 35730 / CIP 100753 / JCM 10117 / KCTC 9821 / NBRC 16120 / NCIMB 702349 / NCTC 13040)</name>
    <name type="common">Corynebacterium paurometabolum</name>
    <dbReference type="NCBI Taxonomy" id="521096"/>
    <lineage>
        <taxon>Bacteria</taxon>
        <taxon>Bacillati</taxon>
        <taxon>Actinomycetota</taxon>
        <taxon>Actinomycetes</taxon>
        <taxon>Mycobacteriales</taxon>
        <taxon>Tsukamurellaceae</taxon>
        <taxon>Tsukamurella</taxon>
    </lineage>
</organism>
<keyword evidence="3" id="KW-1185">Reference proteome</keyword>
<dbReference type="InterPro" id="IPR032710">
    <property type="entry name" value="NTF2-like_dom_sf"/>
</dbReference>
<proteinExistence type="predicted"/>
<dbReference type="KEGG" id="tpr:Tpau_3803"/>
<protein>
    <recommendedName>
        <fullName evidence="1">SnoaL-like domain-containing protein</fullName>
    </recommendedName>
</protein>
<feature type="domain" description="SnoaL-like" evidence="1">
    <location>
        <begin position="11"/>
        <end position="107"/>
    </location>
</feature>
<reference evidence="2 3" key="2">
    <citation type="journal article" date="2011" name="Stand. Genomic Sci.">
        <title>Complete genome sequence of Tsukamurella paurometabola type strain (no. 33).</title>
        <authorList>
            <person name="Munk A.C."/>
            <person name="Lapidus A."/>
            <person name="Lucas S."/>
            <person name="Nolan M."/>
            <person name="Tice H."/>
            <person name="Cheng J.F."/>
            <person name="Del Rio T.G."/>
            <person name="Goodwin L."/>
            <person name="Pitluck S."/>
            <person name="Liolios K."/>
            <person name="Huntemann M."/>
            <person name="Ivanova N."/>
            <person name="Mavromatis K."/>
            <person name="Mikhailova N."/>
            <person name="Pati A."/>
            <person name="Chen A."/>
            <person name="Palaniappan K."/>
            <person name="Tapia R."/>
            <person name="Han C."/>
            <person name="Land M."/>
            <person name="Hauser L."/>
            <person name="Chang Y.J."/>
            <person name="Jeffries C.D."/>
            <person name="Brettin T."/>
            <person name="Yasawong M."/>
            <person name="Brambilla E.M."/>
            <person name="Rohde M."/>
            <person name="Sikorski J."/>
            <person name="Goker M."/>
            <person name="Detter J.C."/>
            <person name="Woyke T."/>
            <person name="Bristow J."/>
            <person name="Eisen J.A."/>
            <person name="Markowitz V."/>
            <person name="Hugenholtz P."/>
            <person name="Kyrpides N.C."/>
            <person name="Klenk H.P."/>
        </authorList>
    </citation>
    <scope>NUCLEOTIDE SEQUENCE [LARGE SCALE GENOMIC DNA]</scope>
    <source>
        <strain evidence="3">ATCC 8368 / DSM 20162 / CCUG 35730 / CIP 100753 / JCM 10117 / KCTC 9821 / NBRC 16120 / NCIMB 702349 / NCTC 13040</strain>
    </source>
</reference>
<dbReference type="STRING" id="521096.Tpau_3803"/>
<dbReference type="HOGENOM" id="CLU_076336_0_0_11"/>
<evidence type="ECO:0000313" key="3">
    <source>
        <dbReference type="Proteomes" id="UP000001213"/>
    </source>
</evidence>